<dbReference type="SUPFAM" id="SSF53474">
    <property type="entry name" value="alpha/beta-Hydrolases"/>
    <property type="match status" value="1"/>
</dbReference>
<dbReference type="GO" id="GO:0004177">
    <property type="term" value="F:aminopeptidase activity"/>
    <property type="evidence" value="ECO:0007669"/>
    <property type="project" value="UniProtKB-EC"/>
</dbReference>
<comment type="caution">
    <text evidence="4">The sequence shown here is derived from an EMBL/GenBank/DDBJ whole genome shotgun (WGS) entry which is preliminary data.</text>
</comment>
<dbReference type="PANTHER" id="PTHR43798:SF33">
    <property type="entry name" value="HYDROLASE, PUTATIVE (AFU_ORTHOLOGUE AFUA_2G14860)-RELATED"/>
    <property type="match status" value="1"/>
</dbReference>
<evidence type="ECO:0000259" key="3">
    <source>
        <dbReference type="Pfam" id="PF00561"/>
    </source>
</evidence>
<feature type="domain" description="AB hydrolase-1" evidence="3">
    <location>
        <begin position="30"/>
        <end position="268"/>
    </location>
</feature>
<dbReference type="PRINTS" id="PR00793">
    <property type="entry name" value="PROAMNOPTASE"/>
</dbReference>
<dbReference type="AlphaFoldDB" id="A0A316IC40"/>
<dbReference type="InterPro" id="IPR029058">
    <property type="entry name" value="AB_hydrolase_fold"/>
</dbReference>
<dbReference type="InterPro" id="IPR050266">
    <property type="entry name" value="AB_hydrolase_sf"/>
</dbReference>
<evidence type="ECO:0000256" key="1">
    <source>
        <dbReference type="ARBA" id="ARBA00010088"/>
    </source>
</evidence>
<reference evidence="4 5" key="1">
    <citation type="submission" date="2018-05" db="EMBL/GenBank/DDBJ databases">
        <title>Genomic Encyclopedia of Type Strains, Phase IV (KMG-IV): sequencing the most valuable type-strain genomes for metagenomic binning, comparative biology and taxonomic classification.</title>
        <authorList>
            <person name="Goeker M."/>
        </authorList>
    </citation>
    <scope>NUCLEOTIDE SEQUENCE [LARGE SCALE GENOMIC DNA]</scope>
    <source>
        <strain evidence="4 5">DSM 45480</strain>
    </source>
</reference>
<evidence type="ECO:0000313" key="5">
    <source>
        <dbReference type="Proteomes" id="UP000246005"/>
    </source>
</evidence>
<dbReference type="RefSeq" id="WP_109638393.1">
    <property type="nucleotide sequence ID" value="NZ_QGHB01000007.1"/>
</dbReference>
<dbReference type="GO" id="GO:0016020">
    <property type="term" value="C:membrane"/>
    <property type="evidence" value="ECO:0007669"/>
    <property type="project" value="TreeGrafter"/>
</dbReference>
<proteinExistence type="inferred from homology"/>
<dbReference type="PANTHER" id="PTHR43798">
    <property type="entry name" value="MONOACYLGLYCEROL LIPASE"/>
    <property type="match status" value="1"/>
</dbReference>
<keyword evidence="2" id="KW-0378">Hydrolase</keyword>
<comment type="similarity">
    <text evidence="1">Belongs to the peptidase S33 family.</text>
</comment>
<dbReference type="InterPro" id="IPR000073">
    <property type="entry name" value="AB_hydrolase_1"/>
</dbReference>
<gene>
    <name evidence="4" type="ORF">C8D88_10787</name>
</gene>
<evidence type="ECO:0000313" key="4">
    <source>
        <dbReference type="EMBL" id="PWK84880.1"/>
    </source>
</evidence>
<name>A0A316IC40_9PSEU</name>
<dbReference type="Gene3D" id="3.40.50.1820">
    <property type="entry name" value="alpha/beta hydrolase"/>
    <property type="match status" value="1"/>
</dbReference>
<accession>A0A316IC40</accession>
<evidence type="ECO:0000256" key="2">
    <source>
        <dbReference type="ARBA" id="ARBA00022801"/>
    </source>
</evidence>
<dbReference type="EMBL" id="QGHB01000007">
    <property type="protein sequence ID" value="PWK84880.1"/>
    <property type="molecule type" value="Genomic_DNA"/>
</dbReference>
<protein>
    <submittedName>
        <fullName evidence="4">Proline iminopeptidase</fullName>
    </submittedName>
</protein>
<sequence length="293" mass="32643">MRAKVRDTELYFDVEGAGLVPDGAGMREKPVLFVVPGGPGGDHAGFKPAFSPLSDKAQLVYLDHRGSGRSARGPHETYTMDNHVEDIEALRQHLGFERIGLLGVSYGGMVAMKYATRYDAFLSHLVLVVTAPDHRFMKRAQEILAEHGKPRQREVAERLWAGAFETEAQMREYFETLGPMYSRTFDLAQERSRRFIFSPEAINAAYGKDLHGYDVTGELHRITAPTLVIGARHDWITAPEFSVEIAAGIPGAELRMFENSGHNVHADEYDAFIDVVRGWLTYPPQPVNATKGV</sequence>
<dbReference type="InterPro" id="IPR002410">
    <property type="entry name" value="Peptidase_S33"/>
</dbReference>
<dbReference type="Proteomes" id="UP000246005">
    <property type="component" value="Unassembled WGS sequence"/>
</dbReference>
<dbReference type="Pfam" id="PF00561">
    <property type="entry name" value="Abhydrolase_1"/>
    <property type="match status" value="1"/>
</dbReference>
<organism evidence="4 5">
    <name type="scientific">Lentzea atacamensis</name>
    <dbReference type="NCBI Taxonomy" id="531938"/>
    <lineage>
        <taxon>Bacteria</taxon>
        <taxon>Bacillati</taxon>
        <taxon>Actinomycetota</taxon>
        <taxon>Actinomycetes</taxon>
        <taxon>Pseudonocardiales</taxon>
        <taxon>Pseudonocardiaceae</taxon>
        <taxon>Lentzea</taxon>
    </lineage>
</organism>
<dbReference type="GO" id="GO:0006508">
    <property type="term" value="P:proteolysis"/>
    <property type="evidence" value="ECO:0007669"/>
    <property type="project" value="InterPro"/>
</dbReference>